<name>A0ABS5BIZ0_9MOLU</name>
<reference evidence="1" key="1">
    <citation type="submission" date="2019-10" db="EMBL/GenBank/DDBJ databases">
        <title>Whole Genome Sequencing and Characterization of Texas Phoenix Palm Decline Phytoplasma Belongs to Lethal Yellowing (16SrIV) Group.</title>
        <authorList>
            <person name="Bao M."/>
        </authorList>
    </citation>
    <scope>NUCLEOTIDE SEQUENCE [LARGE SCALE GENOMIC DNA]</scope>
    <source>
        <strain evidence="1">ACPD</strain>
    </source>
</reference>
<dbReference type="Gene3D" id="1.20.1110.10">
    <property type="entry name" value="Calcium-transporting ATPase, transmembrane domain"/>
    <property type="match status" value="1"/>
</dbReference>
<dbReference type="Pfam" id="PF08282">
    <property type="entry name" value="Hydrolase_3"/>
    <property type="match status" value="1"/>
</dbReference>
<evidence type="ECO:0000313" key="2">
    <source>
        <dbReference type="Proteomes" id="UP001192346"/>
    </source>
</evidence>
<dbReference type="Proteomes" id="UP001192346">
    <property type="component" value="Unassembled WGS sequence"/>
</dbReference>
<dbReference type="PRINTS" id="PR00120">
    <property type="entry name" value="HATPASE"/>
</dbReference>
<comment type="caution">
    <text evidence="1">The sequence shown here is derived from an EMBL/GenBank/DDBJ whole genome shotgun (WGS) entry which is preliminary data.</text>
</comment>
<dbReference type="InterPro" id="IPR023214">
    <property type="entry name" value="HAD_sf"/>
</dbReference>
<protein>
    <submittedName>
        <fullName evidence="1">HAD-IC family P-type ATPase</fullName>
    </submittedName>
</protein>
<dbReference type="InterPro" id="IPR036412">
    <property type="entry name" value="HAD-like_sf"/>
</dbReference>
<dbReference type="PRINTS" id="PR00119">
    <property type="entry name" value="CATATPASE"/>
</dbReference>
<evidence type="ECO:0000313" key="1">
    <source>
        <dbReference type="EMBL" id="MBP3059558.1"/>
    </source>
</evidence>
<accession>A0ABS5BIZ0</accession>
<dbReference type="EMBL" id="VBRA02000017">
    <property type="protein sequence ID" value="MBP3059558.1"/>
    <property type="molecule type" value="Genomic_DNA"/>
</dbReference>
<dbReference type="PANTHER" id="PTHR42861">
    <property type="entry name" value="CALCIUM-TRANSPORTING ATPASE"/>
    <property type="match status" value="1"/>
</dbReference>
<dbReference type="NCBIfam" id="TIGR01494">
    <property type="entry name" value="ATPase_P-type"/>
    <property type="match status" value="1"/>
</dbReference>
<keyword evidence="2" id="KW-1185">Reference proteome</keyword>
<gene>
    <name evidence="1" type="ORF">FEF22_002100</name>
</gene>
<dbReference type="SUPFAM" id="SSF56784">
    <property type="entry name" value="HAD-like"/>
    <property type="match status" value="1"/>
</dbReference>
<organism evidence="1 2">
    <name type="scientific">Texas Phoenix palm phytoplasma</name>
    <dbReference type="NCBI Taxonomy" id="176709"/>
    <lineage>
        <taxon>Bacteria</taxon>
        <taxon>Bacillati</taxon>
        <taxon>Mycoplasmatota</taxon>
        <taxon>Mollicutes</taxon>
        <taxon>Acholeplasmatales</taxon>
        <taxon>Acholeplasmataceae</taxon>
        <taxon>Candidatus Phytoplasma</taxon>
        <taxon>16SrIV (Coconut lethal yellows group)</taxon>
    </lineage>
</organism>
<dbReference type="Gene3D" id="3.40.50.1000">
    <property type="entry name" value="HAD superfamily/HAD-like"/>
    <property type="match status" value="1"/>
</dbReference>
<proteinExistence type="predicted"/>
<dbReference type="InterPro" id="IPR001757">
    <property type="entry name" value="P_typ_ATPase"/>
</dbReference>
<sequence>MDDEELYTKLLNIDILFKLNPEQKSRIVSVFKNKNNIVGFMGDGINDAPAMQIANLSISVDSGVDIAKESADIILLSKDLNVLKDAILESRKIYNNMMKYIKFTLSSGLTVF</sequence>